<dbReference type="Proteomes" id="UP000254150">
    <property type="component" value="Unassembled WGS sequence"/>
</dbReference>
<name>A0A380MT49_STRGR</name>
<evidence type="ECO:0000256" key="1">
    <source>
        <dbReference type="SAM" id="MobiDB-lite"/>
    </source>
</evidence>
<evidence type="ECO:0000313" key="4">
    <source>
        <dbReference type="Proteomes" id="UP000254150"/>
    </source>
</evidence>
<organism evidence="3 4">
    <name type="scientific">Streptomyces griseus</name>
    <dbReference type="NCBI Taxonomy" id="1911"/>
    <lineage>
        <taxon>Bacteria</taxon>
        <taxon>Bacillati</taxon>
        <taxon>Actinomycetota</taxon>
        <taxon>Actinomycetes</taxon>
        <taxon>Kitasatosporales</taxon>
        <taxon>Streptomycetaceae</taxon>
        <taxon>Streptomyces</taxon>
    </lineage>
</organism>
<proteinExistence type="predicted"/>
<protein>
    <recommendedName>
        <fullName evidence="5">Secreted protein</fullName>
    </recommendedName>
</protein>
<feature type="region of interest" description="Disordered" evidence="1">
    <location>
        <begin position="23"/>
        <end position="50"/>
    </location>
</feature>
<accession>A0A380MT49</accession>
<dbReference type="AlphaFoldDB" id="A0A380MT49"/>
<keyword evidence="2" id="KW-0732">Signal</keyword>
<feature type="compositionally biased region" description="Low complexity" evidence="1">
    <location>
        <begin position="23"/>
        <end position="34"/>
    </location>
</feature>
<evidence type="ECO:0000313" key="3">
    <source>
        <dbReference type="EMBL" id="SUO95725.1"/>
    </source>
</evidence>
<sequence>MKSAGVFLATVLLALTSGTAAGAATGETGVPVTASAAPDGDSGWGRSTGR</sequence>
<feature type="chain" id="PRO_5016780641" description="Secreted protein" evidence="2">
    <location>
        <begin position="24"/>
        <end position="50"/>
    </location>
</feature>
<evidence type="ECO:0008006" key="5">
    <source>
        <dbReference type="Google" id="ProtNLM"/>
    </source>
</evidence>
<gene>
    <name evidence="3" type="ORF">NCTC7807_01391</name>
</gene>
<feature type="signal peptide" evidence="2">
    <location>
        <begin position="1"/>
        <end position="23"/>
    </location>
</feature>
<reference evidence="3 4" key="1">
    <citation type="submission" date="2018-06" db="EMBL/GenBank/DDBJ databases">
        <authorList>
            <consortium name="Pathogen Informatics"/>
            <person name="Doyle S."/>
        </authorList>
    </citation>
    <scope>NUCLEOTIDE SEQUENCE [LARGE SCALE GENOMIC DNA]</scope>
    <source>
        <strain evidence="3 4">NCTC7807</strain>
    </source>
</reference>
<dbReference type="EMBL" id="UHID01000001">
    <property type="protein sequence ID" value="SUO95725.1"/>
    <property type="molecule type" value="Genomic_DNA"/>
</dbReference>
<evidence type="ECO:0000256" key="2">
    <source>
        <dbReference type="SAM" id="SignalP"/>
    </source>
</evidence>